<proteinExistence type="predicted"/>
<evidence type="ECO:0000313" key="2">
    <source>
        <dbReference type="EMBL" id="OGM42314.1"/>
    </source>
</evidence>
<feature type="domain" description="F-box" evidence="1">
    <location>
        <begin position="184"/>
        <end position="230"/>
    </location>
</feature>
<dbReference type="SMART" id="SM00256">
    <property type="entry name" value="FBOX"/>
    <property type="match status" value="1"/>
</dbReference>
<dbReference type="SUPFAM" id="SSF81383">
    <property type="entry name" value="F-box domain"/>
    <property type="match status" value="1"/>
</dbReference>
<dbReference type="AlphaFoldDB" id="A0A1F7ZS94"/>
<dbReference type="Pfam" id="PF00646">
    <property type="entry name" value="F-box"/>
    <property type="match status" value="1"/>
</dbReference>
<gene>
    <name evidence="2" type="ORF">ABOM_007918</name>
</gene>
<dbReference type="Proteomes" id="UP000179179">
    <property type="component" value="Unassembled WGS sequence"/>
</dbReference>
<dbReference type="EMBL" id="LYCR01000091">
    <property type="protein sequence ID" value="OGM42314.1"/>
    <property type="molecule type" value="Genomic_DNA"/>
</dbReference>
<organism evidence="2 3">
    <name type="scientific">Aspergillus bombycis</name>
    <dbReference type="NCBI Taxonomy" id="109264"/>
    <lineage>
        <taxon>Eukaryota</taxon>
        <taxon>Fungi</taxon>
        <taxon>Dikarya</taxon>
        <taxon>Ascomycota</taxon>
        <taxon>Pezizomycotina</taxon>
        <taxon>Eurotiomycetes</taxon>
        <taxon>Eurotiomycetidae</taxon>
        <taxon>Eurotiales</taxon>
        <taxon>Aspergillaceae</taxon>
        <taxon>Aspergillus</taxon>
    </lineage>
</organism>
<protein>
    <recommendedName>
        <fullName evidence="1">F-box domain-containing protein</fullName>
    </recommendedName>
</protein>
<evidence type="ECO:0000313" key="3">
    <source>
        <dbReference type="Proteomes" id="UP000179179"/>
    </source>
</evidence>
<dbReference type="PROSITE" id="PS50181">
    <property type="entry name" value="FBOX"/>
    <property type="match status" value="1"/>
</dbReference>
<dbReference type="STRING" id="109264.A0A1F7ZS94"/>
<dbReference type="InterPro" id="IPR036047">
    <property type="entry name" value="F-box-like_dom_sf"/>
</dbReference>
<comment type="caution">
    <text evidence="2">The sequence shown here is derived from an EMBL/GenBank/DDBJ whole genome shotgun (WGS) entry which is preliminary data.</text>
</comment>
<dbReference type="RefSeq" id="XP_022386031.1">
    <property type="nucleotide sequence ID" value="XM_022535047.1"/>
</dbReference>
<keyword evidence="3" id="KW-1185">Reference proteome</keyword>
<name>A0A1F7ZS94_9EURO</name>
<sequence>MSIFVYTFGPLYGDHSMCALCPARIDHRVDAPLSQRTFRVIWRTTGQYELSGVGLRSVQDRFVGFRVPRDRHKRWDTMEDDYVTLSLPWKWRDDLVLFHELCWERLEDHFNPGEIRLGTLSWILSYFPRHGTDSHRYVSGGFSVLPTEPPFYQPSLEQLLQRGVRIPDRTPEVATQFAHRRNSTDPFTALPLEIKDIIAEQLSTRDILRLRTVSRAMEGIFFSSRFWRARFEINGERGFLYRIVRESSRGTGDGLDWQHLYHSTSTLPWNEKVNAGQTRLLDVQGRALQHYHNTRWAGTKVETVDIPPKLAKVGVSILADDNQGIFITGLEFYSEDGFSESVGYKTPGARTRTETEMASRVQHRYLSGYSSMSGKRDLHPLQDFYRSPGFHVLMDATSLEGFEITKTPNGIHDLCLLRQGQSLNSSLSNDAPGDCQRLHMTELISVVATSDIYVC</sequence>
<reference evidence="2 3" key="1">
    <citation type="journal article" date="2016" name="Genome Biol. Evol.">
        <title>Draft genome sequence of an aflatoxigenic Aspergillus species, A. bombycis.</title>
        <authorList>
            <person name="Moore G.G."/>
            <person name="Mack B.M."/>
            <person name="Beltz S.B."/>
            <person name="Gilbert M.K."/>
        </authorList>
    </citation>
    <scope>NUCLEOTIDE SEQUENCE [LARGE SCALE GENOMIC DNA]</scope>
    <source>
        <strain evidence="3">NRRL 26010</strain>
    </source>
</reference>
<evidence type="ECO:0000259" key="1">
    <source>
        <dbReference type="PROSITE" id="PS50181"/>
    </source>
</evidence>
<dbReference type="InterPro" id="IPR001810">
    <property type="entry name" value="F-box_dom"/>
</dbReference>
<dbReference type="OrthoDB" id="5273847at2759"/>
<dbReference type="GeneID" id="34451308"/>
<accession>A0A1F7ZS94</accession>
<dbReference type="Gene3D" id="1.20.1280.50">
    <property type="match status" value="1"/>
</dbReference>